<dbReference type="Gene3D" id="3.60.110.10">
    <property type="entry name" value="Carbon-nitrogen hydrolase"/>
    <property type="match status" value="1"/>
</dbReference>
<dbReference type="AlphaFoldDB" id="A0A419VWC5"/>
<dbReference type="InterPro" id="IPR036526">
    <property type="entry name" value="C-N_Hydrolase_sf"/>
</dbReference>
<dbReference type="PANTHER" id="PTHR38686:SF1">
    <property type="entry name" value="APOLIPOPROTEIN N-ACYLTRANSFERASE"/>
    <property type="match status" value="1"/>
</dbReference>
<dbReference type="OrthoDB" id="9804277at2"/>
<proteinExistence type="inferred from homology"/>
<reference evidence="11 12" key="1">
    <citation type="submission" date="2018-09" db="EMBL/GenBank/DDBJ databases">
        <title>Genomic Encyclopedia of Archaeal and Bacterial Type Strains, Phase II (KMG-II): from individual species to whole genera.</title>
        <authorList>
            <person name="Goeker M."/>
        </authorList>
    </citation>
    <scope>NUCLEOTIDE SEQUENCE [LARGE SCALE GENOMIC DNA]</scope>
    <source>
        <strain evidence="11 12">DSM 27148</strain>
    </source>
</reference>
<dbReference type="NCBIfam" id="TIGR00546">
    <property type="entry name" value="lnt"/>
    <property type="match status" value="1"/>
</dbReference>
<keyword evidence="7 9" id="KW-0472">Membrane</keyword>
<accession>A0A419VWC5</accession>
<evidence type="ECO:0000256" key="1">
    <source>
        <dbReference type="ARBA" id="ARBA00004651"/>
    </source>
</evidence>
<dbReference type="Pfam" id="PF20154">
    <property type="entry name" value="LNT_N"/>
    <property type="match status" value="1"/>
</dbReference>
<dbReference type="InterPro" id="IPR045378">
    <property type="entry name" value="LNT_N"/>
</dbReference>
<keyword evidence="5 9" id="KW-0812">Transmembrane</keyword>
<name>A0A419VWC5_9BACT</name>
<dbReference type="GO" id="GO:0016410">
    <property type="term" value="F:N-acyltransferase activity"/>
    <property type="evidence" value="ECO:0007669"/>
    <property type="project" value="UniProtKB-UniRule"/>
</dbReference>
<evidence type="ECO:0000256" key="3">
    <source>
        <dbReference type="ARBA" id="ARBA00022475"/>
    </source>
</evidence>
<evidence type="ECO:0000313" key="12">
    <source>
        <dbReference type="Proteomes" id="UP000283387"/>
    </source>
</evidence>
<evidence type="ECO:0000259" key="10">
    <source>
        <dbReference type="PROSITE" id="PS50263"/>
    </source>
</evidence>
<evidence type="ECO:0000256" key="9">
    <source>
        <dbReference type="HAMAP-Rule" id="MF_01148"/>
    </source>
</evidence>
<comment type="function">
    <text evidence="9">Catalyzes the phospholipid dependent N-acylation of the N-terminal cysteine of apolipoprotein, the last step in lipoprotein maturation.</text>
</comment>
<dbReference type="Proteomes" id="UP000283387">
    <property type="component" value="Unassembled WGS sequence"/>
</dbReference>
<keyword evidence="3 9" id="KW-1003">Cell membrane</keyword>
<feature type="domain" description="CN hydrolase" evidence="10">
    <location>
        <begin position="225"/>
        <end position="491"/>
    </location>
</feature>
<dbReference type="SUPFAM" id="SSF56317">
    <property type="entry name" value="Carbon-nitrogen hydrolase"/>
    <property type="match status" value="1"/>
</dbReference>
<gene>
    <name evidence="9" type="primary">lnt</name>
    <name evidence="11" type="ORF">BC643_4111</name>
</gene>
<protein>
    <recommendedName>
        <fullName evidence="9">Apolipoprotein N-acyltransferase</fullName>
        <shortName evidence="9">ALP N-acyltransferase</shortName>
        <ecNumber evidence="9">2.3.1.269</ecNumber>
    </recommendedName>
</protein>
<feature type="transmembrane region" description="Helical" evidence="9">
    <location>
        <begin position="504"/>
        <end position="522"/>
    </location>
</feature>
<evidence type="ECO:0000256" key="4">
    <source>
        <dbReference type="ARBA" id="ARBA00022679"/>
    </source>
</evidence>
<dbReference type="GO" id="GO:0042158">
    <property type="term" value="P:lipoprotein biosynthetic process"/>
    <property type="evidence" value="ECO:0007669"/>
    <property type="project" value="UniProtKB-UniRule"/>
</dbReference>
<dbReference type="PANTHER" id="PTHR38686">
    <property type="entry name" value="APOLIPOPROTEIN N-ACYLTRANSFERASE"/>
    <property type="match status" value="1"/>
</dbReference>
<organism evidence="11 12">
    <name type="scientific">Mangrovibacterium diazotrophicum</name>
    <dbReference type="NCBI Taxonomy" id="1261403"/>
    <lineage>
        <taxon>Bacteria</taxon>
        <taxon>Pseudomonadati</taxon>
        <taxon>Bacteroidota</taxon>
        <taxon>Bacteroidia</taxon>
        <taxon>Marinilabiliales</taxon>
        <taxon>Prolixibacteraceae</taxon>
        <taxon>Mangrovibacterium</taxon>
    </lineage>
</organism>
<comment type="pathway">
    <text evidence="9">Protein modification; lipoprotein biosynthesis (N-acyl transfer).</text>
</comment>
<keyword evidence="6 9" id="KW-1133">Transmembrane helix</keyword>
<dbReference type="GO" id="GO:0005886">
    <property type="term" value="C:plasma membrane"/>
    <property type="evidence" value="ECO:0007669"/>
    <property type="project" value="UniProtKB-SubCell"/>
</dbReference>
<keyword evidence="11" id="KW-0449">Lipoprotein</keyword>
<keyword evidence="4 9" id="KW-0808">Transferase</keyword>
<feature type="transmembrane region" description="Helical" evidence="9">
    <location>
        <begin position="53"/>
        <end position="74"/>
    </location>
</feature>
<keyword evidence="12" id="KW-1185">Reference proteome</keyword>
<dbReference type="InterPro" id="IPR004563">
    <property type="entry name" value="Apolipo_AcylTrfase"/>
</dbReference>
<dbReference type="RefSeq" id="WP_120275116.1">
    <property type="nucleotide sequence ID" value="NZ_RAPN01000004.1"/>
</dbReference>
<comment type="similarity">
    <text evidence="2 9">Belongs to the CN hydrolase family. Apolipoprotein N-acyltransferase subfamily.</text>
</comment>
<dbReference type="HAMAP" id="MF_01148">
    <property type="entry name" value="Lnt"/>
    <property type="match status" value="1"/>
</dbReference>
<evidence type="ECO:0000256" key="5">
    <source>
        <dbReference type="ARBA" id="ARBA00022692"/>
    </source>
</evidence>
<dbReference type="CDD" id="cd07571">
    <property type="entry name" value="ALP_N-acyl_transferase"/>
    <property type="match status" value="1"/>
</dbReference>
<sequence length="530" mass="61286">MKQGLKYSLYAFSAAFLLSLPWLGWLPAWILLVALFPVLLLEDELSAKVPDNPYLIFNYSFLGFWLWHLFTIWWVVKITVWGFLFLSIMNAMCMAFVWWIFHRMKQKFGKTLGYLILISGWLSFEYFHHRWEIEWPWLCLGNGLASQNKIIQWYEYSGMLGGTLWILISNLLVFSIWKKLKSRNGIAVIGRLTMWLLVVFIPVFWSLNLYNNYNEGGKKVEFVLLQPNVDPFTEKFSGLSPEQQLDRLLHLSDSLVTPQTEFVVGPETCLPEISEDSSWKDNPFIKPFMARARHQQNLKFILGAMTRKNCEAGAPLPDAARYDELQNQWYMLYNSALQIDSFGVQVYHKSILVAGVEKMPFQHYLNFMKNHSLDLGGTAGSLGSQSEPSVFHSDYTVAPVICFESMFGQYLTEFIRKGADFLLIITNDGWLQRSSGYRQHLDVARIRAIETRRSVARSANTGLSALINQRGDITEKTAWCRETGIRGQIQSNQKLTFYVQYGDYLGRISAFTASLLLLFYLAQSRIRKRK</sequence>
<evidence type="ECO:0000313" key="11">
    <source>
        <dbReference type="EMBL" id="RKD86418.1"/>
    </source>
</evidence>
<feature type="transmembrane region" description="Helical" evidence="9">
    <location>
        <begin position="189"/>
        <end position="210"/>
    </location>
</feature>
<feature type="transmembrane region" description="Helical" evidence="9">
    <location>
        <begin position="80"/>
        <end position="100"/>
    </location>
</feature>
<dbReference type="UniPathway" id="UPA00666"/>
<feature type="transmembrane region" description="Helical" evidence="9">
    <location>
        <begin position="20"/>
        <end position="41"/>
    </location>
</feature>
<evidence type="ECO:0000256" key="2">
    <source>
        <dbReference type="ARBA" id="ARBA00010065"/>
    </source>
</evidence>
<comment type="caution">
    <text evidence="11">The sequence shown here is derived from an EMBL/GenBank/DDBJ whole genome shotgun (WGS) entry which is preliminary data.</text>
</comment>
<comment type="catalytic activity">
    <reaction evidence="9">
        <text>N-terminal S-1,2-diacyl-sn-glyceryl-L-cysteinyl-[lipoprotein] + a glycerophospholipid = N-acyl-S-1,2-diacyl-sn-glyceryl-L-cysteinyl-[lipoprotein] + a 2-acyl-sn-glycero-3-phospholipid + H(+)</text>
        <dbReference type="Rhea" id="RHEA:48228"/>
        <dbReference type="Rhea" id="RHEA-COMP:14681"/>
        <dbReference type="Rhea" id="RHEA-COMP:14684"/>
        <dbReference type="ChEBI" id="CHEBI:15378"/>
        <dbReference type="ChEBI" id="CHEBI:136912"/>
        <dbReference type="ChEBI" id="CHEBI:140656"/>
        <dbReference type="ChEBI" id="CHEBI:140657"/>
        <dbReference type="ChEBI" id="CHEBI:140660"/>
        <dbReference type="EC" id="2.3.1.269"/>
    </reaction>
</comment>
<keyword evidence="8 9" id="KW-0012">Acyltransferase</keyword>
<dbReference type="EC" id="2.3.1.269" evidence="9"/>
<evidence type="ECO:0000256" key="8">
    <source>
        <dbReference type="ARBA" id="ARBA00023315"/>
    </source>
</evidence>
<dbReference type="EMBL" id="RAPN01000004">
    <property type="protein sequence ID" value="RKD86418.1"/>
    <property type="molecule type" value="Genomic_DNA"/>
</dbReference>
<comment type="subcellular location">
    <subcellularLocation>
        <location evidence="1 9">Cell membrane</location>
        <topology evidence="1 9">Multi-pass membrane protein</topology>
    </subcellularLocation>
</comment>
<dbReference type="PROSITE" id="PS50263">
    <property type="entry name" value="CN_HYDROLASE"/>
    <property type="match status" value="1"/>
</dbReference>
<dbReference type="InterPro" id="IPR003010">
    <property type="entry name" value="C-N_Hydrolase"/>
</dbReference>
<feature type="transmembrane region" description="Helical" evidence="9">
    <location>
        <begin position="112"/>
        <end position="128"/>
    </location>
</feature>
<evidence type="ECO:0000256" key="7">
    <source>
        <dbReference type="ARBA" id="ARBA00023136"/>
    </source>
</evidence>
<dbReference type="Pfam" id="PF00795">
    <property type="entry name" value="CN_hydrolase"/>
    <property type="match status" value="1"/>
</dbReference>
<evidence type="ECO:0000256" key="6">
    <source>
        <dbReference type="ARBA" id="ARBA00022989"/>
    </source>
</evidence>
<feature type="transmembrane region" description="Helical" evidence="9">
    <location>
        <begin position="156"/>
        <end position="177"/>
    </location>
</feature>